<reference evidence="2" key="1">
    <citation type="submission" date="2023-07" db="EMBL/GenBank/DDBJ databases">
        <title>Bifidobacterium aquikefiriaerophilum sp. nov. and Bifidobacterium eccum sp. nov., isolated from water kefir.</title>
        <authorList>
            <person name="Breselge S."/>
            <person name="Bellassi P."/>
            <person name="Barcenilla C."/>
            <person name="Alvarez-Ordonez A."/>
            <person name="Morelli L."/>
            <person name="Cotter P.D."/>
        </authorList>
    </citation>
    <scope>NUCLEOTIDE SEQUENCE</scope>
    <source>
        <strain evidence="2">WK041_4_12</strain>
    </source>
</reference>
<feature type="region of interest" description="Disordered" evidence="1">
    <location>
        <begin position="23"/>
        <end position="70"/>
    </location>
</feature>
<evidence type="ECO:0000256" key="1">
    <source>
        <dbReference type="SAM" id="MobiDB-lite"/>
    </source>
</evidence>
<accession>A0AB39U736</accession>
<dbReference type="EMBL" id="CP129674">
    <property type="protein sequence ID" value="XDS44804.1"/>
    <property type="molecule type" value="Genomic_DNA"/>
</dbReference>
<dbReference type="KEGG" id="baqk:QN215_01315"/>
<dbReference type="AlphaFoldDB" id="A0AB39U736"/>
<sequence length="70" mass="7950">MSDIDPYLISGTSVLRNLVNAHSEQAEGGSKPKSKKTASDIHQELRVETSRLKTEKHLPETARYHHRRGR</sequence>
<organism evidence="2">
    <name type="scientific">Bifidobacterium aquikefiricola</name>
    <dbReference type="NCBI Taxonomy" id="3059038"/>
    <lineage>
        <taxon>Bacteria</taxon>
        <taxon>Bacillati</taxon>
        <taxon>Actinomycetota</taxon>
        <taxon>Actinomycetes</taxon>
        <taxon>Bifidobacteriales</taxon>
        <taxon>Bifidobacteriaceae</taxon>
        <taxon>Bifidobacterium</taxon>
    </lineage>
</organism>
<evidence type="ECO:0000313" key="2">
    <source>
        <dbReference type="EMBL" id="XDS44804.1"/>
    </source>
</evidence>
<dbReference type="RefSeq" id="WP_369344350.1">
    <property type="nucleotide sequence ID" value="NZ_CP129674.1"/>
</dbReference>
<protein>
    <submittedName>
        <fullName evidence="2">Uncharacterized protein</fullName>
    </submittedName>
</protein>
<proteinExistence type="predicted"/>
<name>A0AB39U736_9BIFI</name>
<gene>
    <name evidence="2" type="ORF">QN215_01315</name>
</gene>
<feature type="compositionally biased region" description="Basic and acidic residues" evidence="1">
    <location>
        <begin position="37"/>
        <end position="63"/>
    </location>
</feature>